<proteinExistence type="inferred from homology"/>
<keyword evidence="6" id="KW-0472">Membrane</keyword>
<evidence type="ECO:0000256" key="6">
    <source>
        <dbReference type="SAM" id="Phobius"/>
    </source>
</evidence>
<dbReference type="InterPro" id="IPR001611">
    <property type="entry name" value="Leu-rich_rpt"/>
</dbReference>
<dbReference type="PROSITE" id="PS51450">
    <property type="entry name" value="LRR"/>
    <property type="match status" value="1"/>
</dbReference>
<dbReference type="GO" id="GO:0007166">
    <property type="term" value="P:cell surface receptor signaling pathway"/>
    <property type="evidence" value="ECO:0007669"/>
    <property type="project" value="TreeGrafter"/>
</dbReference>
<dbReference type="SMART" id="SM00082">
    <property type="entry name" value="LRRCT"/>
    <property type="match status" value="1"/>
</dbReference>
<dbReference type="InterPro" id="IPR000483">
    <property type="entry name" value="Cys-rich_flank_reg_C"/>
</dbReference>
<dbReference type="PANTHER" id="PTHR45930">
    <property type="entry name" value="G-PROTEIN COUPLED RECEPTOR 124-LIKE PROTEIN"/>
    <property type="match status" value="1"/>
</dbReference>
<dbReference type="GO" id="GO:0005886">
    <property type="term" value="C:plasma membrane"/>
    <property type="evidence" value="ECO:0007669"/>
    <property type="project" value="TreeGrafter"/>
</dbReference>
<keyword evidence="4" id="KW-0677">Repeat</keyword>
<accession>A0A3P9PLU9</accession>
<keyword evidence="2" id="KW-0433">Leucine-rich repeat</keyword>
<evidence type="ECO:0000256" key="3">
    <source>
        <dbReference type="ARBA" id="ARBA00022729"/>
    </source>
</evidence>
<dbReference type="GeneTree" id="ENSGT00940000161826"/>
<sequence length="369" mass="41072">SLLLSLAPEVCYAPPHIMLTGGIIIFLLSLLVDFSFMDTETNTIELGGFDGLVKLKSVEISSNPLRSVPVGLFKDNSNLETIILKFNKLVGLEKGLFDGLTNLVDLQLHGNEIELIEDQTFDELVNLKKLNLGKNNLTSVSTSWFSKLKNLAKLDLSKNYFLNLSPDYFEGPEKLTEINVQGNMINSLDGQLFENLQFVTTIKLANNDLRTLSGDVFDSLTKLKKLDLSNNPWQCDCNLIDFYHWIKTNADKLTLEVHCEYPEHLKGQEIKLLNEDQLVCPTLPPTTITLPTTIPTTLLGCCSGAGVKRIPHKEALVLDVAVAGLILSLVTFAACLPSLSLPTFLSEHFQIKATRAKKIHFKKMFKPLL</sequence>
<evidence type="ECO:0000256" key="4">
    <source>
        <dbReference type="ARBA" id="ARBA00022737"/>
    </source>
</evidence>
<evidence type="ECO:0000256" key="5">
    <source>
        <dbReference type="ARBA" id="ARBA00023170"/>
    </source>
</evidence>
<dbReference type="STRING" id="8081.ENSPREP00000022698"/>
<feature type="transmembrane region" description="Helical" evidence="6">
    <location>
        <begin position="12"/>
        <end position="32"/>
    </location>
</feature>
<keyword evidence="5" id="KW-0675">Receptor</keyword>
<evidence type="ECO:0000313" key="8">
    <source>
        <dbReference type="Ensembl" id="ENSPREP00000022698.1"/>
    </source>
</evidence>
<dbReference type="FunFam" id="3.80.10.10:FF:001164">
    <property type="entry name" value="GH01279p"/>
    <property type="match status" value="1"/>
</dbReference>
<dbReference type="Proteomes" id="UP000242638">
    <property type="component" value="Unassembled WGS sequence"/>
</dbReference>
<dbReference type="Pfam" id="PF13855">
    <property type="entry name" value="LRR_8"/>
    <property type="match status" value="2"/>
</dbReference>
<evidence type="ECO:0000256" key="2">
    <source>
        <dbReference type="ARBA" id="ARBA00022614"/>
    </source>
</evidence>
<organism evidence="8 9">
    <name type="scientific">Poecilia reticulata</name>
    <name type="common">Guppy</name>
    <name type="synonym">Acanthophacelus reticulatus</name>
    <dbReference type="NCBI Taxonomy" id="8081"/>
    <lineage>
        <taxon>Eukaryota</taxon>
        <taxon>Metazoa</taxon>
        <taxon>Chordata</taxon>
        <taxon>Craniata</taxon>
        <taxon>Vertebrata</taxon>
        <taxon>Euteleostomi</taxon>
        <taxon>Actinopterygii</taxon>
        <taxon>Neopterygii</taxon>
        <taxon>Teleostei</taxon>
        <taxon>Neoteleostei</taxon>
        <taxon>Acanthomorphata</taxon>
        <taxon>Ovalentaria</taxon>
        <taxon>Atherinomorphae</taxon>
        <taxon>Cyprinodontiformes</taxon>
        <taxon>Poeciliidae</taxon>
        <taxon>Poeciliinae</taxon>
        <taxon>Poecilia</taxon>
    </lineage>
</organism>
<dbReference type="Ensembl" id="ENSPRET00000022935.1">
    <property type="protein sequence ID" value="ENSPREP00000022698.1"/>
    <property type="gene ID" value="ENSPREG00000015324.1"/>
</dbReference>
<reference evidence="9" key="1">
    <citation type="submission" date="2013-11" db="EMBL/GenBank/DDBJ databases">
        <title>The genomic landscape of the Guanapo guppy.</title>
        <authorList>
            <person name="Kuenstner A."/>
            <person name="Dreyer C."/>
        </authorList>
    </citation>
    <scope>NUCLEOTIDE SEQUENCE</scope>
    <source>
        <strain evidence="9">Guanapo</strain>
    </source>
</reference>
<dbReference type="InterPro" id="IPR003591">
    <property type="entry name" value="Leu-rich_rpt_typical-subtyp"/>
</dbReference>
<reference evidence="8" key="2">
    <citation type="submission" date="2025-08" db="UniProtKB">
        <authorList>
            <consortium name="Ensembl"/>
        </authorList>
    </citation>
    <scope>IDENTIFICATION</scope>
    <source>
        <strain evidence="8">Guanapo</strain>
    </source>
</reference>
<evidence type="ECO:0000256" key="1">
    <source>
        <dbReference type="ARBA" id="ARBA00007343"/>
    </source>
</evidence>
<reference evidence="8" key="3">
    <citation type="submission" date="2025-09" db="UniProtKB">
        <authorList>
            <consortium name="Ensembl"/>
        </authorList>
    </citation>
    <scope>IDENTIFICATION</scope>
    <source>
        <strain evidence="8">Guanapo</strain>
    </source>
</reference>
<feature type="domain" description="LRRCT" evidence="7">
    <location>
        <begin position="231"/>
        <end position="281"/>
    </location>
</feature>
<keyword evidence="9" id="KW-1185">Reference proteome</keyword>
<feature type="transmembrane region" description="Helical" evidence="6">
    <location>
        <begin position="316"/>
        <end position="339"/>
    </location>
</feature>
<keyword evidence="6" id="KW-0812">Transmembrane</keyword>
<dbReference type="AlphaFoldDB" id="A0A3P9PLU9"/>
<name>A0A3P9PLU9_POERE</name>
<evidence type="ECO:0000259" key="7">
    <source>
        <dbReference type="SMART" id="SM00082"/>
    </source>
</evidence>
<keyword evidence="6" id="KW-1133">Transmembrane helix</keyword>
<keyword evidence="3" id="KW-0732">Signal</keyword>
<dbReference type="InterPro" id="IPR051963">
    <property type="entry name" value="Adhesion_GPCR_A"/>
</dbReference>
<dbReference type="Bgee" id="ENSPREG00000015324">
    <property type="expression patterns" value="Expressed in caudal fin"/>
</dbReference>
<dbReference type="SUPFAM" id="SSF52058">
    <property type="entry name" value="L domain-like"/>
    <property type="match status" value="1"/>
</dbReference>
<dbReference type="InterPro" id="IPR032675">
    <property type="entry name" value="LRR_dom_sf"/>
</dbReference>
<dbReference type="Gene3D" id="3.80.10.10">
    <property type="entry name" value="Ribonuclease Inhibitor"/>
    <property type="match status" value="2"/>
</dbReference>
<dbReference type="SMART" id="SM00369">
    <property type="entry name" value="LRR_TYP"/>
    <property type="match status" value="7"/>
</dbReference>
<comment type="similarity">
    <text evidence="1">Belongs to the G-protein coupled receptor 2 family. Adhesion G-protein coupled receptor (ADGR) subfamily.</text>
</comment>
<protein>
    <recommendedName>
        <fullName evidence="7">LRRCT domain-containing protein</fullName>
    </recommendedName>
</protein>
<dbReference type="PANTHER" id="PTHR45930:SF4">
    <property type="entry name" value="ADHESION G PROTEIN-COUPLED RECEPTOR A3"/>
    <property type="match status" value="1"/>
</dbReference>
<evidence type="ECO:0000313" key="9">
    <source>
        <dbReference type="Proteomes" id="UP000242638"/>
    </source>
</evidence>
<dbReference type="OMA" id="NACILEM"/>